<evidence type="ECO:0000256" key="1">
    <source>
        <dbReference type="ARBA" id="ARBA00022741"/>
    </source>
</evidence>
<protein>
    <submittedName>
        <fullName evidence="7 8">RNA helicase</fullName>
        <ecNumber evidence="7">3.6.4.13</ecNumber>
    </submittedName>
</protein>
<evidence type="ECO:0000313" key="9">
    <source>
        <dbReference type="Proteomes" id="UP000298763"/>
    </source>
</evidence>
<dbReference type="EMBL" id="JACHXS010000011">
    <property type="protein sequence ID" value="MBB3224156.1"/>
    <property type="molecule type" value="Genomic_DNA"/>
</dbReference>
<gene>
    <name evidence="8" type="ORF">FCL38_28875</name>
    <name evidence="7" type="ORF">FHS02_005015</name>
</gene>
<name>A0A4P8HZI9_9BURK</name>
<reference evidence="8 9" key="1">
    <citation type="submission" date="2019-05" db="EMBL/GenBank/DDBJ databases">
        <title>Draft Genome Sequences of Six Type Strains of the Genus Massilia.</title>
        <authorList>
            <person name="Miess H."/>
            <person name="Frediansyhah A."/>
            <person name="Gross H."/>
        </authorList>
    </citation>
    <scope>NUCLEOTIDE SEQUENCE [LARGE SCALE GENOMIC DNA]</scope>
    <source>
        <strain evidence="8 9">DSMZ 26121</strain>
    </source>
</reference>
<dbReference type="AlphaFoldDB" id="A0A4P8HZI9"/>
<dbReference type="SUPFAM" id="SSF52540">
    <property type="entry name" value="P-loop containing nucleoside triphosphate hydrolases"/>
    <property type="match status" value="1"/>
</dbReference>
<dbReference type="PROSITE" id="PS51194">
    <property type="entry name" value="HELICASE_CTER"/>
    <property type="match status" value="1"/>
</dbReference>
<dbReference type="InterPro" id="IPR055206">
    <property type="entry name" value="DEXQc_SUV3"/>
</dbReference>
<keyword evidence="3 7" id="KW-0347">Helicase</keyword>
<dbReference type="Gene3D" id="3.40.50.300">
    <property type="entry name" value="P-loop containing nucleotide triphosphate hydrolases"/>
    <property type="match status" value="2"/>
</dbReference>
<evidence type="ECO:0000256" key="2">
    <source>
        <dbReference type="ARBA" id="ARBA00022801"/>
    </source>
</evidence>
<keyword evidence="4" id="KW-0067">ATP-binding</keyword>
<evidence type="ECO:0000256" key="4">
    <source>
        <dbReference type="ARBA" id="ARBA00022840"/>
    </source>
</evidence>
<dbReference type="Proteomes" id="UP000298763">
    <property type="component" value="Chromosome"/>
</dbReference>
<dbReference type="Proteomes" id="UP000584325">
    <property type="component" value="Unassembled WGS sequence"/>
</dbReference>
<keyword evidence="9" id="KW-1185">Reference proteome</keyword>
<keyword evidence="1" id="KW-0547">Nucleotide-binding</keyword>
<dbReference type="Pfam" id="PF22527">
    <property type="entry name" value="DEXQc_Suv3"/>
    <property type="match status" value="1"/>
</dbReference>
<organism evidence="7 10">
    <name type="scientific">Pseudoduganella umbonata</name>
    <dbReference type="NCBI Taxonomy" id="864828"/>
    <lineage>
        <taxon>Bacteria</taxon>
        <taxon>Pseudomonadati</taxon>
        <taxon>Pseudomonadota</taxon>
        <taxon>Betaproteobacteria</taxon>
        <taxon>Burkholderiales</taxon>
        <taxon>Oxalobacteraceae</taxon>
        <taxon>Telluria group</taxon>
        <taxon>Pseudoduganella</taxon>
    </lineage>
</organism>
<dbReference type="GO" id="GO:0003724">
    <property type="term" value="F:RNA helicase activity"/>
    <property type="evidence" value="ECO:0007669"/>
    <property type="project" value="UniProtKB-EC"/>
</dbReference>
<evidence type="ECO:0000259" key="5">
    <source>
        <dbReference type="PROSITE" id="PS51192"/>
    </source>
</evidence>
<dbReference type="InterPro" id="IPR027417">
    <property type="entry name" value="P-loop_NTPase"/>
</dbReference>
<dbReference type="PROSITE" id="PS51192">
    <property type="entry name" value="HELICASE_ATP_BIND_1"/>
    <property type="match status" value="1"/>
</dbReference>
<evidence type="ECO:0000313" key="8">
    <source>
        <dbReference type="EMBL" id="QCP13984.1"/>
    </source>
</evidence>
<evidence type="ECO:0000313" key="10">
    <source>
        <dbReference type="Proteomes" id="UP000584325"/>
    </source>
</evidence>
<dbReference type="PANTHER" id="PTHR12131:SF1">
    <property type="entry name" value="ATP-DEPENDENT RNA HELICASE SUPV3L1, MITOCHONDRIAL-RELATED"/>
    <property type="match status" value="1"/>
</dbReference>
<dbReference type="GO" id="GO:0005524">
    <property type="term" value="F:ATP binding"/>
    <property type="evidence" value="ECO:0007669"/>
    <property type="project" value="UniProtKB-KW"/>
</dbReference>
<dbReference type="Gene3D" id="1.20.58.1080">
    <property type="match status" value="1"/>
</dbReference>
<dbReference type="Pfam" id="PF00271">
    <property type="entry name" value="Helicase_C"/>
    <property type="match status" value="1"/>
</dbReference>
<dbReference type="InterPro" id="IPR022192">
    <property type="entry name" value="SUV3_C"/>
</dbReference>
<dbReference type="GO" id="GO:0016787">
    <property type="term" value="F:hydrolase activity"/>
    <property type="evidence" value="ECO:0007669"/>
    <property type="project" value="UniProtKB-KW"/>
</dbReference>
<dbReference type="Pfam" id="PF12513">
    <property type="entry name" value="SUV3_C"/>
    <property type="match status" value="1"/>
</dbReference>
<dbReference type="InterPro" id="IPR001650">
    <property type="entry name" value="Helicase_C-like"/>
</dbReference>
<sequence length="645" mass="72331">MTEELDDDRLSNELGLAERGVALMKLEGRVFLRFDGTADAADLRVPYALVPAQGVLAKPSKWRKLDADARAALIRERSTDRALRELHDSVEAFVEELAGECEEFGLAPMDFLHSLADVQTSEPATVVFDRIRQRLGHAVERQREEQHAERTRQSINLAEYPASFEVARRLPRKFVALLGPTNSGKTHKAMEALAKAASGVYLAPLRLLALENYERLLEVSRHGKPLAVSLVTGEERRIAEDATHVASTVEMLDTRTPVDVAVIDEIQMLADRDRGAAWTAAVCGAPARTVYLVGAPEARRAVEALAERLECPIEVHVMKRKGPLSMEPGPVRRVKNLRPGDALIAFSRRDVLMWRDMVAEMGHLVATVYGNLSPEVRRAQAQRFRDGEADIVVGTDAIAMGLNMPIQRIVMTSTVKFNGVEEEEIPAPLARQIAGRAGRYGIHEEGLVAGYDADSHEVMRSLLKEKPVPLNTSGFAVAPTLEHLHRIAAVTQETSLAKLLKRFIHNIDVPDGFFYPRITEDQMERAQWLDTLPLSVADKFALSLVPVSTKVLALQRAWEHWCVALSKKRITRLQADDHQLHYMTLQEVEDTCRLYSAYAWLGYRLPDYFPDIELALELSRAASERVDSMLQDQNTSSRRRHHRRR</sequence>
<reference evidence="7 10" key="2">
    <citation type="submission" date="2020-08" db="EMBL/GenBank/DDBJ databases">
        <title>Genomic Encyclopedia of Type Strains, Phase III (KMG-III): the genomes of soil and plant-associated and newly described type strains.</title>
        <authorList>
            <person name="Whitman W."/>
        </authorList>
    </citation>
    <scope>NUCLEOTIDE SEQUENCE [LARGE SCALE GENOMIC DNA]</scope>
    <source>
        <strain evidence="7 10">CECT 7753</strain>
    </source>
</reference>
<dbReference type="OrthoDB" id="9807155at2"/>
<evidence type="ECO:0000256" key="3">
    <source>
        <dbReference type="ARBA" id="ARBA00022806"/>
    </source>
</evidence>
<dbReference type="SMART" id="SM00490">
    <property type="entry name" value="HELICc"/>
    <property type="match status" value="1"/>
</dbReference>
<feature type="domain" description="Helicase ATP-binding" evidence="5">
    <location>
        <begin position="166"/>
        <end position="315"/>
    </location>
</feature>
<dbReference type="InterPro" id="IPR050699">
    <property type="entry name" value="RNA-DNA_Helicase"/>
</dbReference>
<dbReference type="Gene3D" id="1.20.272.40">
    <property type="match status" value="1"/>
</dbReference>
<evidence type="ECO:0000313" key="7">
    <source>
        <dbReference type="EMBL" id="MBB3224156.1"/>
    </source>
</evidence>
<dbReference type="EC" id="3.6.4.13" evidence="7"/>
<dbReference type="EMBL" id="CP040017">
    <property type="protein sequence ID" value="QCP13984.1"/>
    <property type="molecule type" value="Genomic_DNA"/>
</dbReference>
<proteinExistence type="predicted"/>
<dbReference type="InterPro" id="IPR014001">
    <property type="entry name" value="Helicase_ATP-bd"/>
</dbReference>
<accession>A0A4P8HZI9</accession>
<keyword evidence="2 7" id="KW-0378">Hydrolase</keyword>
<dbReference type="PANTHER" id="PTHR12131">
    <property type="entry name" value="ATP-DEPENDENT RNA AND DNA HELICASE"/>
    <property type="match status" value="1"/>
</dbReference>
<dbReference type="RefSeq" id="WP_137316760.1">
    <property type="nucleotide sequence ID" value="NZ_CP040017.1"/>
</dbReference>
<feature type="domain" description="Helicase C-terminal" evidence="6">
    <location>
        <begin position="329"/>
        <end position="485"/>
    </location>
</feature>
<evidence type="ECO:0000259" key="6">
    <source>
        <dbReference type="PROSITE" id="PS51194"/>
    </source>
</evidence>
<dbReference type="SMART" id="SM00487">
    <property type="entry name" value="DEXDc"/>
    <property type="match status" value="1"/>
</dbReference>